<accession>A0A0A9C5N6</accession>
<proteinExistence type="predicted"/>
<evidence type="ECO:0000313" key="1">
    <source>
        <dbReference type="EMBL" id="JAD70891.1"/>
    </source>
</evidence>
<dbReference type="AlphaFoldDB" id="A0A0A9C5N6"/>
<organism evidence="1">
    <name type="scientific">Arundo donax</name>
    <name type="common">Giant reed</name>
    <name type="synonym">Donax arundinaceus</name>
    <dbReference type="NCBI Taxonomy" id="35708"/>
    <lineage>
        <taxon>Eukaryota</taxon>
        <taxon>Viridiplantae</taxon>
        <taxon>Streptophyta</taxon>
        <taxon>Embryophyta</taxon>
        <taxon>Tracheophyta</taxon>
        <taxon>Spermatophyta</taxon>
        <taxon>Magnoliopsida</taxon>
        <taxon>Liliopsida</taxon>
        <taxon>Poales</taxon>
        <taxon>Poaceae</taxon>
        <taxon>PACMAD clade</taxon>
        <taxon>Arundinoideae</taxon>
        <taxon>Arundineae</taxon>
        <taxon>Arundo</taxon>
    </lineage>
</organism>
<protein>
    <submittedName>
        <fullName evidence="1">Uncharacterized protein</fullName>
    </submittedName>
</protein>
<dbReference type="EMBL" id="GBRH01227004">
    <property type="protein sequence ID" value="JAD70891.1"/>
    <property type="molecule type" value="Transcribed_RNA"/>
</dbReference>
<reference evidence="1" key="2">
    <citation type="journal article" date="2015" name="Data Brief">
        <title>Shoot transcriptome of the giant reed, Arundo donax.</title>
        <authorList>
            <person name="Barrero R.A."/>
            <person name="Guerrero F.D."/>
            <person name="Moolhuijzen P."/>
            <person name="Goolsby J.A."/>
            <person name="Tidwell J."/>
            <person name="Bellgard S.E."/>
            <person name="Bellgard M.I."/>
        </authorList>
    </citation>
    <scope>NUCLEOTIDE SEQUENCE</scope>
    <source>
        <tissue evidence="1">Shoot tissue taken approximately 20 cm above the soil surface</tissue>
    </source>
</reference>
<reference evidence="1" key="1">
    <citation type="submission" date="2014-09" db="EMBL/GenBank/DDBJ databases">
        <authorList>
            <person name="Magalhaes I.L.F."/>
            <person name="Oliveira U."/>
            <person name="Santos F.R."/>
            <person name="Vidigal T.H.D.A."/>
            <person name="Brescovit A.D."/>
            <person name="Santos A.J."/>
        </authorList>
    </citation>
    <scope>NUCLEOTIDE SEQUENCE</scope>
    <source>
        <tissue evidence="1">Shoot tissue taken approximately 20 cm above the soil surface</tissue>
    </source>
</reference>
<name>A0A0A9C5N6_ARUDO</name>
<sequence>MYDNNTVETSFPLSHAIGATSFNTTCKGFFCTSHQHHLQPNHQRYTTIEMQATCHPVSRNNKLVIGPYNITSTFF</sequence>